<dbReference type="Gene3D" id="2.40.50.140">
    <property type="entry name" value="Nucleic acid-binding proteins"/>
    <property type="match status" value="1"/>
</dbReference>
<reference evidence="1" key="1">
    <citation type="submission" date="2018-09" db="EMBL/GenBank/DDBJ databases">
        <title>Genome sequencing and analysis.</title>
        <authorList>
            <person name="Huang Y.-T."/>
        </authorList>
    </citation>
    <scope>NUCLEOTIDE SEQUENCE</scope>
    <source>
        <strain evidence="1">HIDE</strain>
    </source>
</reference>
<dbReference type="InterPro" id="IPR012340">
    <property type="entry name" value="NA-bd_OB-fold"/>
</dbReference>
<accession>A0A7T8IR80</accession>
<protein>
    <recommendedName>
        <fullName evidence="2">Cold shock domain-containing protein</fullName>
    </recommendedName>
</protein>
<evidence type="ECO:0000313" key="1">
    <source>
        <dbReference type="EMBL" id="QQO85118.1"/>
    </source>
</evidence>
<dbReference type="AlphaFoldDB" id="A0A7T8IR80"/>
<gene>
    <name evidence="1" type="ORF">D7032_18805</name>
</gene>
<evidence type="ECO:0008006" key="2">
    <source>
        <dbReference type="Google" id="ProtNLM"/>
    </source>
</evidence>
<dbReference type="SUPFAM" id="SSF50249">
    <property type="entry name" value="Nucleic acid-binding proteins"/>
    <property type="match status" value="1"/>
</dbReference>
<name>A0A7T8IR80_9GAMM</name>
<organism evidence="1">
    <name type="scientific">Shewanella algae</name>
    <dbReference type="NCBI Taxonomy" id="38313"/>
    <lineage>
        <taxon>Bacteria</taxon>
        <taxon>Pseudomonadati</taxon>
        <taxon>Pseudomonadota</taxon>
        <taxon>Gammaproteobacteria</taxon>
        <taxon>Alteromonadales</taxon>
        <taxon>Shewanellaceae</taxon>
        <taxon>Shewanella</taxon>
    </lineage>
</organism>
<sequence>MKGKVVSYVSSKKFGFINGDDGESYFLHVSAMVNRSDEAKLVKEGANKSSWPSLL</sequence>
<proteinExistence type="predicted"/>
<dbReference type="EMBL" id="CP032664">
    <property type="protein sequence ID" value="QQO85118.1"/>
    <property type="molecule type" value="Genomic_DNA"/>
</dbReference>